<dbReference type="InterPro" id="IPR019572">
    <property type="entry name" value="UBA_E1_SCCH"/>
</dbReference>
<dbReference type="Proteomes" id="UP000179807">
    <property type="component" value="Unassembled WGS sequence"/>
</dbReference>
<keyword evidence="2 5" id="KW-0547">Nucleotide-binding</keyword>
<feature type="binding site" evidence="7">
    <location>
        <position position="66"/>
    </location>
    <ligand>
        <name>ATP</name>
        <dbReference type="ChEBI" id="CHEBI:30616"/>
    </ligand>
</feature>
<feature type="binding site" evidence="7">
    <location>
        <position position="42"/>
    </location>
    <ligand>
        <name>ATP</name>
        <dbReference type="ChEBI" id="CHEBI:30616"/>
    </ligand>
</feature>
<dbReference type="PROSITE" id="PS51257">
    <property type="entry name" value="PROKAR_LIPOPROTEIN"/>
    <property type="match status" value="1"/>
</dbReference>
<evidence type="ECO:0000256" key="2">
    <source>
        <dbReference type="ARBA" id="ARBA00022741"/>
    </source>
</evidence>
<name>A0A1J4JBS1_9EUKA</name>
<feature type="binding site" evidence="8">
    <location>
        <position position="152"/>
    </location>
    <ligand>
        <name>Zn(2+)</name>
        <dbReference type="ChEBI" id="CHEBI:29105"/>
    </ligand>
</feature>
<evidence type="ECO:0000256" key="7">
    <source>
        <dbReference type="PIRSR" id="PIRSR039133-2"/>
    </source>
</evidence>
<keyword evidence="4 5" id="KW-0067">ATP-binding</keyword>
<dbReference type="PANTHER" id="PTHR10953">
    <property type="entry name" value="UBIQUITIN-ACTIVATING ENZYME E1"/>
    <property type="match status" value="1"/>
</dbReference>
<evidence type="ECO:0000259" key="9">
    <source>
        <dbReference type="Pfam" id="PF00899"/>
    </source>
</evidence>
<evidence type="ECO:0000259" key="10">
    <source>
        <dbReference type="Pfam" id="PF10585"/>
    </source>
</evidence>
<comment type="pathway">
    <text evidence="5">Protein modification; protein sumoylation.</text>
</comment>
<evidence type="ECO:0000256" key="4">
    <source>
        <dbReference type="ARBA" id="ARBA00022840"/>
    </source>
</evidence>
<dbReference type="Gene3D" id="3.40.50.720">
    <property type="entry name" value="NAD(P)-binding Rossmann-like Domain"/>
    <property type="match status" value="1"/>
</dbReference>
<dbReference type="AlphaFoldDB" id="A0A1J4JBS1"/>
<dbReference type="GO" id="GO:0031510">
    <property type="term" value="C:SUMO activating enzyme complex"/>
    <property type="evidence" value="ECO:0007669"/>
    <property type="project" value="UniProtKB-UniRule"/>
</dbReference>
<feature type="binding site" evidence="7">
    <location>
        <begin position="50"/>
        <end position="53"/>
    </location>
    <ligand>
        <name>ATP</name>
        <dbReference type="ChEBI" id="CHEBI:30616"/>
    </ligand>
</feature>
<dbReference type="PANTHER" id="PTHR10953:SF5">
    <property type="entry name" value="SUMO-ACTIVATING ENZYME SUBUNIT 2"/>
    <property type="match status" value="1"/>
</dbReference>
<accession>A0A1J4JBS1</accession>
<feature type="domain" description="Ubiquitin-activating enzyme SCCH" evidence="10">
    <location>
        <begin position="270"/>
        <end position="303"/>
    </location>
</feature>
<evidence type="ECO:0000256" key="8">
    <source>
        <dbReference type="PIRSR" id="PIRSR039133-3"/>
    </source>
</evidence>
<dbReference type="UniPathway" id="UPA00886"/>
<evidence type="ECO:0000256" key="1">
    <source>
        <dbReference type="ARBA" id="ARBA00005673"/>
    </source>
</evidence>
<dbReference type="RefSeq" id="XP_068349242.1">
    <property type="nucleotide sequence ID" value="XM_068511611.1"/>
</dbReference>
<comment type="subunit">
    <text evidence="5">Heterodimer.</text>
</comment>
<dbReference type="SUPFAM" id="SSF69572">
    <property type="entry name" value="Activating enzymes of the ubiquitin-like proteins"/>
    <property type="match status" value="1"/>
</dbReference>
<feature type="binding site" evidence="8">
    <location>
        <position position="389"/>
    </location>
    <ligand>
        <name>Zn(2+)</name>
        <dbReference type="ChEBI" id="CHEBI:29105"/>
    </ligand>
</feature>
<feature type="binding site" evidence="7">
    <location>
        <begin position="111"/>
        <end position="116"/>
    </location>
    <ligand>
        <name>ATP</name>
        <dbReference type="ChEBI" id="CHEBI:30616"/>
    </ligand>
</feature>
<dbReference type="InterPro" id="IPR030661">
    <property type="entry name" value="Uba2"/>
</dbReference>
<dbReference type="InterPro" id="IPR035985">
    <property type="entry name" value="Ubiquitin-activating_enz"/>
</dbReference>
<evidence type="ECO:0000313" key="11">
    <source>
        <dbReference type="EMBL" id="OHS96105.1"/>
    </source>
</evidence>
<gene>
    <name evidence="11" type="ORF">TRFO_37745</name>
</gene>
<keyword evidence="5 8" id="KW-0479">Metal-binding</keyword>
<dbReference type="VEuPathDB" id="TrichDB:TRFO_37745"/>
<keyword evidence="3 5" id="KW-0833">Ubl conjugation pathway</keyword>
<dbReference type="InterPro" id="IPR023318">
    <property type="entry name" value="Ub_act_enz_dom_a_sf"/>
</dbReference>
<keyword evidence="12" id="KW-1185">Reference proteome</keyword>
<keyword evidence="5 8" id="KW-0862">Zinc</keyword>
<dbReference type="GO" id="GO:0016925">
    <property type="term" value="P:protein sumoylation"/>
    <property type="evidence" value="ECO:0007669"/>
    <property type="project" value="UniProtKB-UniRule"/>
</dbReference>
<dbReference type="Pfam" id="PF10585">
    <property type="entry name" value="UBA_E1_SCCH"/>
    <property type="match status" value="1"/>
</dbReference>
<dbReference type="GO" id="GO:0005737">
    <property type="term" value="C:cytoplasm"/>
    <property type="evidence" value="ECO:0007669"/>
    <property type="project" value="TreeGrafter"/>
</dbReference>
<protein>
    <recommendedName>
        <fullName evidence="5">SUMO-activating enzyme subunit</fullName>
    </recommendedName>
</protein>
<dbReference type="OrthoDB" id="10255449at2759"/>
<dbReference type="PIRSF" id="PIRSF039133">
    <property type="entry name" value="SUMO_E1B"/>
    <property type="match status" value="1"/>
</dbReference>
<dbReference type="Gene3D" id="1.10.10.520">
    <property type="entry name" value="Ubiquitin activating enzymes (Uba3). Chain: B, domain 2"/>
    <property type="match status" value="1"/>
</dbReference>
<proteinExistence type="inferred from homology"/>
<evidence type="ECO:0000256" key="3">
    <source>
        <dbReference type="ARBA" id="ARBA00022786"/>
    </source>
</evidence>
<feature type="binding site" evidence="7">
    <location>
        <begin position="18"/>
        <end position="23"/>
    </location>
    <ligand>
        <name>ATP</name>
        <dbReference type="ChEBI" id="CHEBI:30616"/>
    </ligand>
</feature>
<organism evidence="11 12">
    <name type="scientific">Tritrichomonas foetus</name>
    <dbReference type="NCBI Taxonomy" id="1144522"/>
    <lineage>
        <taxon>Eukaryota</taxon>
        <taxon>Metamonada</taxon>
        <taxon>Parabasalia</taxon>
        <taxon>Tritrichomonadida</taxon>
        <taxon>Tritrichomonadidae</taxon>
        <taxon>Tritrichomonas</taxon>
    </lineage>
</organism>
<feature type="active site" description="Glycyl thioester intermediate" evidence="6">
    <location>
        <position position="168"/>
    </location>
</feature>
<dbReference type="GO" id="GO:0046872">
    <property type="term" value="F:metal ion binding"/>
    <property type="evidence" value="ECO:0007669"/>
    <property type="project" value="UniProtKB-KW"/>
</dbReference>
<dbReference type="EMBL" id="MLAK01001199">
    <property type="protein sequence ID" value="OHS96105.1"/>
    <property type="molecule type" value="Genomic_DNA"/>
</dbReference>
<dbReference type="GeneID" id="94846315"/>
<feature type="binding site" evidence="8">
    <location>
        <position position="392"/>
    </location>
    <ligand>
        <name>Zn(2+)</name>
        <dbReference type="ChEBI" id="CHEBI:29105"/>
    </ligand>
</feature>
<evidence type="ECO:0000256" key="5">
    <source>
        <dbReference type="PIRNR" id="PIRNR039133"/>
    </source>
</evidence>
<feature type="binding site" evidence="8">
    <location>
        <position position="155"/>
    </location>
    <ligand>
        <name>Zn(2+)</name>
        <dbReference type="ChEBI" id="CHEBI:29105"/>
    </ligand>
</feature>
<reference evidence="11" key="1">
    <citation type="submission" date="2016-10" db="EMBL/GenBank/DDBJ databases">
        <authorList>
            <person name="Benchimol M."/>
            <person name="Almeida L.G."/>
            <person name="Vasconcelos A.T."/>
            <person name="Perreira-Neves A."/>
            <person name="Rosa I.A."/>
            <person name="Tasca T."/>
            <person name="Bogo M.R."/>
            <person name="de Souza W."/>
        </authorList>
    </citation>
    <scope>NUCLEOTIDE SEQUENCE [LARGE SCALE GENOMIC DNA]</scope>
    <source>
        <strain evidence="11">K</strain>
    </source>
</reference>
<dbReference type="GO" id="GO:0019948">
    <property type="term" value="F:SUMO activating enzyme activity"/>
    <property type="evidence" value="ECO:0007669"/>
    <property type="project" value="UniProtKB-UniRule"/>
</dbReference>
<evidence type="ECO:0000256" key="6">
    <source>
        <dbReference type="PIRSR" id="PIRSR039133-1"/>
    </source>
</evidence>
<comment type="similarity">
    <text evidence="1 5">Belongs to the ubiquitin-activating E1 family.</text>
</comment>
<evidence type="ECO:0000313" key="12">
    <source>
        <dbReference type="Proteomes" id="UP000179807"/>
    </source>
</evidence>
<dbReference type="GO" id="GO:0005524">
    <property type="term" value="F:ATP binding"/>
    <property type="evidence" value="ECO:0007669"/>
    <property type="project" value="UniProtKB-UniRule"/>
</dbReference>
<dbReference type="InterPro" id="IPR000594">
    <property type="entry name" value="ThiF_NAD_FAD-bd"/>
</dbReference>
<dbReference type="InterPro" id="IPR045886">
    <property type="entry name" value="ThiF/MoeB/HesA"/>
</dbReference>
<comment type="caution">
    <text evidence="11">The sequence shown here is derived from an EMBL/GenBank/DDBJ whole genome shotgun (WGS) entry which is preliminary data.</text>
</comment>
<dbReference type="Pfam" id="PF00899">
    <property type="entry name" value="ThiF"/>
    <property type="match status" value="1"/>
</dbReference>
<feature type="domain" description="THIF-type NAD/FAD binding fold" evidence="9">
    <location>
        <begin position="13"/>
        <end position="368"/>
    </location>
</feature>
<sequence length="507" mass="55581">MIPKLRHINTPPNILVVGAGGIGCEIVKSLAIAGYTNMTVIDFDTVSLSNLSRQFFYSEKDIGVEKSKALAANASRLYPNLNITGLYMNVMTHDFSMSFVNQFDFVFCAVDNMAARKKVNQLCVFSQILEIDCASSGKSAQSVPVIPYSSECYDCTPGSEPSGPKITCTIRSTPENYEHCAAWAFHLFNSMYAHNESTDVVTVEEGSSPFTAVFVDRIRELQNNTEMWKHRDPPNVVGIDAEANSEPANRQRDVWTDEESVSVFKWASSVLKAPQTFDKDDNLHMAFATAAANLQARAFSIERRCSMFDAKGLVSVVEPALATTNSVISGIAVLQMDRMIKAAIQNQSNDATYQGKNPVTSSVKSVWMAHDNKGPRLSPASLAPPNRDCAICGVELYRVCCPFSQTMLARVGQEVGASAPSIVKDGKIIYDADDDNDRSLEEAGIVDGDILLVADLDGDDDKMKTVVVRAAGEYSIEHLRSVEKKEVKASSDYSDEYSDIIEIKCNK</sequence>